<reference evidence="1 2" key="1">
    <citation type="submission" date="2021-04" db="EMBL/GenBank/DDBJ databases">
        <title>Complete genome sequence of Stygiolobus sp. KN-1.</title>
        <authorList>
            <person name="Nakamura K."/>
            <person name="Sakai H."/>
            <person name="Kurosawa N."/>
        </authorList>
    </citation>
    <scope>NUCLEOTIDE SEQUENCE [LARGE SCALE GENOMIC DNA]</scope>
    <source>
        <strain evidence="1 2">KN-1</strain>
    </source>
</reference>
<evidence type="ECO:0008006" key="3">
    <source>
        <dbReference type="Google" id="ProtNLM"/>
    </source>
</evidence>
<keyword evidence="2" id="KW-1185">Reference proteome</keyword>
<evidence type="ECO:0000313" key="1">
    <source>
        <dbReference type="EMBL" id="BCU70346.1"/>
    </source>
</evidence>
<organism evidence="1 2">
    <name type="scientific">Stygiolobus caldivivus</name>
    <dbReference type="NCBI Taxonomy" id="2824673"/>
    <lineage>
        <taxon>Archaea</taxon>
        <taxon>Thermoproteota</taxon>
        <taxon>Thermoprotei</taxon>
        <taxon>Sulfolobales</taxon>
        <taxon>Sulfolobaceae</taxon>
        <taxon>Stygiolobus</taxon>
    </lineage>
</organism>
<dbReference type="GeneID" id="66163362"/>
<gene>
    <name evidence="1" type="ORF">KN1_16430</name>
</gene>
<dbReference type="Proteomes" id="UP000825123">
    <property type="component" value="Chromosome"/>
</dbReference>
<dbReference type="KEGG" id="csty:KN1_16430"/>
<accession>A0A8D5U6C2</accession>
<dbReference type="InterPro" id="IPR041164">
    <property type="entry name" value="LDcluster4"/>
</dbReference>
<dbReference type="RefSeq" id="WP_221286908.1">
    <property type="nucleotide sequence ID" value="NZ_AP024597.1"/>
</dbReference>
<dbReference type="EMBL" id="AP024597">
    <property type="protein sequence ID" value="BCU70346.1"/>
    <property type="molecule type" value="Genomic_DNA"/>
</dbReference>
<dbReference type="Gene3D" id="3.40.50.450">
    <property type="match status" value="1"/>
</dbReference>
<proteinExistence type="predicted"/>
<protein>
    <recommendedName>
        <fullName evidence="3">LOG family protein</fullName>
    </recommendedName>
</protein>
<dbReference type="SUPFAM" id="SSF102405">
    <property type="entry name" value="MCP/YpsA-like"/>
    <property type="match status" value="1"/>
</dbReference>
<dbReference type="Pfam" id="PF18306">
    <property type="entry name" value="LDcluster4"/>
    <property type="match status" value="1"/>
</dbReference>
<dbReference type="AlphaFoldDB" id="A0A8D5U6C2"/>
<sequence length="174" mass="19310">MQLGIAVHSSVPSTYAEEKVKRFISSLSCSPRILLGGYWGLMKVVTDEAIAKGLQVVMFLPIERENIEIPGNVVRVYTGCEYRCRSVMLVRSSDVLVALGGGVGTQIEIAMAYAMGKPIAVLVDTGMPTDNLEKIFPNYLDERKVVEIKYFREPEDIAKFVCSNELRPIKTDFG</sequence>
<evidence type="ECO:0000313" key="2">
    <source>
        <dbReference type="Proteomes" id="UP000825123"/>
    </source>
</evidence>
<name>A0A8D5U6C2_9CREN</name>